<protein>
    <submittedName>
        <fullName evidence="1">Uncharacterized protein</fullName>
    </submittedName>
</protein>
<evidence type="ECO:0000313" key="1">
    <source>
        <dbReference type="EMBL" id="TNN84234.1"/>
    </source>
</evidence>
<proteinExistence type="predicted"/>
<keyword evidence="2" id="KW-1185">Reference proteome</keyword>
<dbReference type="EMBL" id="SRLO01000028">
    <property type="protein sequence ID" value="TNN84234.1"/>
    <property type="molecule type" value="Genomic_DNA"/>
</dbReference>
<accession>A0A4Z2J308</accession>
<evidence type="ECO:0000313" key="2">
    <source>
        <dbReference type="Proteomes" id="UP000314294"/>
    </source>
</evidence>
<organism evidence="1 2">
    <name type="scientific">Liparis tanakae</name>
    <name type="common">Tanaka's snailfish</name>
    <dbReference type="NCBI Taxonomy" id="230148"/>
    <lineage>
        <taxon>Eukaryota</taxon>
        <taxon>Metazoa</taxon>
        <taxon>Chordata</taxon>
        <taxon>Craniata</taxon>
        <taxon>Vertebrata</taxon>
        <taxon>Euteleostomi</taxon>
        <taxon>Actinopterygii</taxon>
        <taxon>Neopterygii</taxon>
        <taxon>Teleostei</taxon>
        <taxon>Neoteleostei</taxon>
        <taxon>Acanthomorphata</taxon>
        <taxon>Eupercaria</taxon>
        <taxon>Perciformes</taxon>
        <taxon>Cottioidei</taxon>
        <taxon>Cottales</taxon>
        <taxon>Liparidae</taxon>
        <taxon>Liparis</taxon>
    </lineage>
</organism>
<gene>
    <name evidence="1" type="ORF">EYF80_005561</name>
</gene>
<dbReference type="AlphaFoldDB" id="A0A4Z2J308"/>
<comment type="caution">
    <text evidence="1">The sequence shown here is derived from an EMBL/GenBank/DDBJ whole genome shotgun (WGS) entry which is preliminary data.</text>
</comment>
<sequence length="92" mass="10497">MLFSVEDAHRKPGGARTTNTWAVMFDQMPHPPKCPCQDIHQAGRQGFNLAVKRHCWQPSVCLGNGSRDKARQSFLSFRHYLRKAAKQCKSKN</sequence>
<dbReference type="Proteomes" id="UP000314294">
    <property type="component" value="Unassembled WGS sequence"/>
</dbReference>
<reference evidence="1 2" key="1">
    <citation type="submission" date="2019-03" db="EMBL/GenBank/DDBJ databases">
        <title>First draft genome of Liparis tanakae, snailfish: a comprehensive survey of snailfish specific genes.</title>
        <authorList>
            <person name="Kim W."/>
            <person name="Song I."/>
            <person name="Jeong J.-H."/>
            <person name="Kim D."/>
            <person name="Kim S."/>
            <person name="Ryu S."/>
            <person name="Song J.Y."/>
            <person name="Lee S.K."/>
        </authorList>
    </citation>
    <scope>NUCLEOTIDE SEQUENCE [LARGE SCALE GENOMIC DNA]</scope>
    <source>
        <tissue evidence="1">Muscle</tissue>
    </source>
</reference>
<name>A0A4Z2J308_9TELE</name>